<dbReference type="PANTHER" id="PTHR43046">
    <property type="entry name" value="GDP-MANNOSE MANNOSYL HYDROLASE"/>
    <property type="match status" value="1"/>
</dbReference>
<gene>
    <name evidence="5" type="ORF">CFN16_11995</name>
</gene>
<dbReference type="InterPro" id="IPR000086">
    <property type="entry name" value="NUDIX_hydrolase_dom"/>
</dbReference>
<dbReference type="Gene3D" id="3.90.79.10">
    <property type="entry name" value="Nucleoside Triphosphate Pyrophosphohydrolase"/>
    <property type="match status" value="1"/>
</dbReference>
<sequence length="153" mass="17715">MRRRLASRVLVISSSHRLLLFKIHYRSGHLAGRCYWATPGGKLRSDESFEAAAVRELREETGIEVNSIGHCVARKEFSWQMPDGENVVAVEHYYVAHVNNEQCSVEGWSDREREVVSDVRWWSLSDLSNSHEEILPNELLVLFTKFRKISDSR</sequence>
<dbReference type="AlphaFoldDB" id="A0A345V5U2"/>
<feature type="domain" description="Nudix hydrolase" evidence="4">
    <location>
        <begin position="2"/>
        <end position="147"/>
    </location>
</feature>
<dbReference type="InterPro" id="IPR020084">
    <property type="entry name" value="NUDIX_hydrolase_CS"/>
</dbReference>
<evidence type="ECO:0000256" key="1">
    <source>
        <dbReference type="ARBA" id="ARBA00001946"/>
    </source>
</evidence>
<keyword evidence="2 3" id="KW-0378">Hydrolase</keyword>
<dbReference type="PANTHER" id="PTHR43046:SF14">
    <property type="entry name" value="MUTT_NUDIX FAMILY PROTEIN"/>
    <property type="match status" value="1"/>
</dbReference>
<organism evidence="5 6">
    <name type="scientific">Pseudomonas fluorescens</name>
    <dbReference type="NCBI Taxonomy" id="294"/>
    <lineage>
        <taxon>Bacteria</taxon>
        <taxon>Pseudomonadati</taxon>
        <taxon>Pseudomonadota</taxon>
        <taxon>Gammaproteobacteria</taxon>
        <taxon>Pseudomonadales</taxon>
        <taxon>Pseudomonadaceae</taxon>
        <taxon>Pseudomonas</taxon>
    </lineage>
</organism>
<comment type="similarity">
    <text evidence="3">Belongs to the Nudix hydrolase family.</text>
</comment>
<dbReference type="PROSITE" id="PS00893">
    <property type="entry name" value="NUDIX_BOX"/>
    <property type="match status" value="1"/>
</dbReference>
<accession>A0A345V5U2</accession>
<evidence type="ECO:0000256" key="2">
    <source>
        <dbReference type="ARBA" id="ARBA00022801"/>
    </source>
</evidence>
<evidence type="ECO:0000313" key="6">
    <source>
        <dbReference type="Proteomes" id="UP000254535"/>
    </source>
</evidence>
<name>A0A345V5U2_PSEFL</name>
<dbReference type="PROSITE" id="PS51462">
    <property type="entry name" value="NUDIX"/>
    <property type="match status" value="1"/>
</dbReference>
<proteinExistence type="inferred from homology"/>
<dbReference type="SUPFAM" id="SSF55811">
    <property type="entry name" value="Nudix"/>
    <property type="match status" value="1"/>
</dbReference>
<evidence type="ECO:0000259" key="4">
    <source>
        <dbReference type="PROSITE" id="PS51462"/>
    </source>
</evidence>
<dbReference type="Proteomes" id="UP000254535">
    <property type="component" value="Chromosome"/>
</dbReference>
<protein>
    <submittedName>
        <fullName evidence="5">DNA mismatch repair protein MutT</fullName>
    </submittedName>
</protein>
<evidence type="ECO:0000256" key="3">
    <source>
        <dbReference type="RuleBase" id="RU003476"/>
    </source>
</evidence>
<dbReference type="GO" id="GO:0016787">
    <property type="term" value="F:hydrolase activity"/>
    <property type="evidence" value="ECO:0007669"/>
    <property type="project" value="UniProtKB-KW"/>
</dbReference>
<reference evidence="5 6" key="1">
    <citation type="submission" date="2017-07" db="EMBL/GenBank/DDBJ databases">
        <title>Genome sequence of Pseudomonas NEP1.</title>
        <authorList>
            <person name="Nascimento F.X."/>
        </authorList>
    </citation>
    <scope>NUCLEOTIDE SEQUENCE [LARGE SCALE GENOMIC DNA]</scope>
    <source>
        <strain evidence="5 6">NEP1</strain>
    </source>
</reference>
<dbReference type="EMBL" id="CP022313">
    <property type="protein sequence ID" value="AXJ08094.1"/>
    <property type="molecule type" value="Genomic_DNA"/>
</dbReference>
<dbReference type="CDD" id="cd04685">
    <property type="entry name" value="NUDIX_Hydrolase"/>
    <property type="match status" value="1"/>
</dbReference>
<dbReference type="InterPro" id="IPR015797">
    <property type="entry name" value="NUDIX_hydrolase-like_dom_sf"/>
</dbReference>
<dbReference type="PRINTS" id="PR00502">
    <property type="entry name" value="NUDIXFAMILY"/>
</dbReference>
<comment type="cofactor">
    <cofactor evidence="1">
        <name>Mg(2+)</name>
        <dbReference type="ChEBI" id="CHEBI:18420"/>
    </cofactor>
</comment>
<dbReference type="Pfam" id="PF00293">
    <property type="entry name" value="NUDIX"/>
    <property type="match status" value="1"/>
</dbReference>
<evidence type="ECO:0000313" key="5">
    <source>
        <dbReference type="EMBL" id="AXJ08094.1"/>
    </source>
</evidence>
<dbReference type="InterPro" id="IPR020476">
    <property type="entry name" value="Nudix_hydrolase"/>
</dbReference>